<sequence length="178" mass="19410">MGRQVLPSTTVRLNVYDLTEVNNSLYWCGLGAFHTGIEVYGVEYAFGGHSYDTSGLFATEPRHPPGDVRFRQSVEMGTITLSPHEVQSIVASLSEEYKGSAYHLLNTNCNHFADDLCFQLTGKHAPGWINRLAGFATVLECMLPRSCLPPLKPPTLDDDDLALMNGAGHGNGTPPSRT</sequence>
<organism evidence="6">
    <name type="scientific">Tetraselmis chuii</name>
    <dbReference type="NCBI Taxonomy" id="63592"/>
    <lineage>
        <taxon>Eukaryota</taxon>
        <taxon>Viridiplantae</taxon>
        <taxon>Chlorophyta</taxon>
        <taxon>core chlorophytes</taxon>
        <taxon>Chlorodendrophyceae</taxon>
        <taxon>Chlorodendrales</taxon>
        <taxon>Chlorodendraceae</taxon>
        <taxon>Tetraselmis</taxon>
    </lineage>
</organism>
<protein>
    <recommendedName>
        <fullName evidence="5">PPPDE domain-containing protein</fullName>
    </recommendedName>
</protein>
<reference evidence="6" key="1">
    <citation type="submission" date="2021-01" db="EMBL/GenBank/DDBJ databases">
        <authorList>
            <person name="Corre E."/>
            <person name="Pelletier E."/>
            <person name="Niang G."/>
            <person name="Scheremetjew M."/>
            <person name="Finn R."/>
            <person name="Kale V."/>
            <person name="Holt S."/>
            <person name="Cochrane G."/>
            <person name="Meng A."/>
            <person name="Brown T."/>
            <person name="Cohen L."/>
        </authorList>
    </citation>
    <scope>NUCLEOTIDE SEQUENCE</scope>
    <source>
        <strain evidence="6">PLY429</strain>
    </source>
</reference>
<keyword evidence="3" id="KW-0378">Hydrolase</keyword>
<dbReference type="GO" id="GO:0016579">
    <property type="term" value="P:protein deubiquitination"/>
    <property type="evidence" value="ECO:0007669"/>
    <property type="project" value="TreeGrafter"/>
</dbReference>
<proteinExistence type="inferred from homology"/>
<dbReference type="Pfam" id="PF05903">
    <property type="entry name" value="Peptidase_C97"/>
    <property type="match status" value="1"/>
</dbReference>
<dbReference type="Gene3D" id="3.90.1720.30">
    <property type="entry name" value="PPPDE domains"/>
    <property type="match status" value="1"/>
</dbReference>
<evidence type="ECO:0000256" key="2">
    <source>
        <dbReference type="ARBA" id="ARBA00022670"/>
    </source>
</evidence>
<accession>A0A7S1X9W6</accession>
<dbReference type="PROSITE" id="PS51858">
    <property type="entry name" value="PPPDE"/>
    <property type="match status" value="1"/>
</dbReference>
<dbReference type="EMBL" id="HBGG01037758">
    <property type="protein sequence ID" value="CAD9217886.1"/>
    <property type="molecule type" value="Transcribed_RNA"/>
</dbReference>
<gene>
    <name evidence="6" type="ORF">TCHU04912_LOCUS19467</name>
</gene>
<feature type="region of interest" description="Disordered" evidence="4">
    <location>
        <begin position="158"/>
        <end position="178"/>
    </location>
</feature>
<evidence type="ECO:0000256" key="1">
    <source>
        <dbReference type="ARBA" id="ARBA00008140"/>
    </source>
</evidence>
<dbReference type="PANTHER" id="PTHR12378">
    <property type="entry name" value="DESUMOYLATING ISOPEPTIDASE"/>
    <property type="match status" value="1"/>
</dbReference>
<evidence type="ECO:0000313" key="6">
    <source>
        <dbReference type="EMBL" id="CAD9217886.1"/>
    </source>
</evidence>
<feature type="domain" description="PPPDE" evidence="5">
    <location>
        <begin position="9"/>
        <end position="147"/>
    </location>
</feature>
<keyword evidence="2" id="KW-0645">Protease</keyword>
<dbReference type="SMART" id="SM01179">
    <property type="entry name" value="DUF862"/>
    <property type="match status" value="1"/>
</dbReference>
<dbReference type="AlphaFoldDB" id="A0A7S1X9W6"/>
<evidence type="ECO:0000256" key="3">
    <source>
        <dbReference type="ARBA" id="ARBA00022801"/>
    </source>
</evidence>
<name>A0A7S1X9W6_9CHLO</name>
<comment type="similarity">
    <text evidence="1">Belongs to the DeSI family.</text>
</comment>
<dbReference type="InterPro" id="IPR042266">
    <property type="entry name" value="PPPDE_sf"/>
</dbReference>
<dbReference type="InterPro" id="IPR008580">
    <property type="entry name" value="PPPDE_dom"/>
</dbReference>
<dbReference type="GO" id="GO:0101005">
    <property type="term" value="F:deubiquitinase activity"/>
    <property type="evidence" value="ECO:0007669"/>
    <property type="project" value="TreeGrafter"/>
</dbReference>
<dbReference type="PANTHER" id="PTHR12378:SF80">
    <property type="entry name" value="IP06716P-RELATED"/>
    <property type="match status" value="1"/>
</dbReference>
<evidence type="ECO:0000256" key="4">
    <source>
        <dbReference type="SAM" id="MobiDB-lite"/>
    </source>
</evidence>
<dbReference type="GO" id="GO:0006508">
    <property type="term" value="P:proteolysis"/>
    <property type="evidence" value="ECO:0007669"/>
    <property type="project" value="UniProtKB-KW"/>
</dbReference>
<evidence type="ECO:0000259" key="5">
    <source>
        <dbReference type="PROSITE" id="PS51858"/>
    </source>
</evidence>